<reference evidence="3 4" key="1">
    <citation type="submission" date="2018-12" db="EMBL/GenBank/DDBJ databases">
        <title>Draft genome sequence of Xylaria grammica IHI A82.</title>
        <authorList>
            <person name="Buettner E."/>
            <person name="Kellner H."/>
        </authorList>
    </citation>
    <scope>NUCLEOTIDE SEQUENCE [LARGE SCALE GENOMIC DNA]</scope>
    <source>
        <strain evidence="3 4">IHI A82</strain>
    </source>
</reference>
<name>A0A439DEX7_9PEZI</name>
<evidence type="ECO:0000256" key="1">
    <source>
        <dbReference type="SAM" id="MobiDB-lite"/>
    </source>
</evidence>
<evidence type="ECO:0000313" key="4">
    <source>
        <dbReference type="Proteomes" id="UP000286045"/>
    </source>
</evidence>
<organism evidence="3 4">
    <name type="scientific">Xylaria grammica</name>
    <dbReference type="NCBI Taxonomy" id="363999"/>
    <lineage>
        <taxon>Eukaryota</taxon>
        <taxon>Fungi</taxon>
        <taxon>Dikarya</taxon>
        <taxon>Ascomycota</taxon>
        <taxon>Pezizomycotina</taxon>
        <taxon>Sordariomycetes</taxon>
        <taxon>Xylariomycetidae</taxon>
        <taxon>Xylariales</taxon>
        <taxon>Xylariaceae</taxon>
        <taxon>Xylaria</taxon>
    </lineage>
</organism>
<protein>
    <submittedName>
        <fullName evidence="3">Uncharacterized protein</fullName>
    </submittedName>
</protein>
<dbReference type="PANTHER" id="PTHR33657:SF6">
    <property type="entry name" value="SECRETED PROTEIN"/>
    <property type="match status" value="1"/>
</dbReference>
<evidence type="ECO:0000256" key="2">
    <source>
        <dbReference type="SAM" id="SignalP"/>
    </source>
</evidence>
<dbReference type="AlphaFoldDB" id="A0A439DEX7"/>
<dbReference type="InterPro" id="IPR008701">
    <property type="entry name" value="NPP1"/>
</dbReference>
<dbReference type="EMBL" id="RYZI01000037">
    <property type="protein sequence ID" value="RWA12971.1"/>
    <property type="molecule type" value="Genomic_DNA"/>
</dbReference>
<feature type="chain" id="PRO_5019095836" evidence="2">
    <location>
        <begin position="24"/>
        <end position="293"/>
    </location>
</feature>
<feature type="region of interest" description="Disordered" evidence="1">
    <location>
        <begin position="262"/>
        <end position="293"/>
    </location>
</feature>
<dbReference type="STRING" id="363999.A0A439DEX7"/>
<keyword evidence="2" id="KW-0732">Signal</keyword>
<feature type="compositionally biased region" description="Basic and acidic residues" evidence="1">
    <location>
        <begin position="262"/>
        <end position="274"/>
    </location>
</feature>
<keyword evidence="4" id="KW-1185">Reference proteome</keyword>
<gene>
    <name evidence="3" type="ORF">EKO27_g2135</name>
</gene>
<dbReference type="Pfam" id="PF05630">
    <property type="entry name" value="NPP1"/>
    <property type="match status" value="1"/>
</dbReference>
<dbReference type="PANTHER" id="PTHR33657">
    <property type="entry name" value="DOMAIN PROTEIN, PUTATIVE (AFU_ORTHOLOGUE AFUA_5G00600)-RELATED"/>
    <property type="match status" value="1"/>
</dbReference>
<accession>A0A439DEX7</accession>
<evidence type="ECO:0000313" key="3">
    <source>
        <dbReference type="EMBL" id="RWA12971.1"/>
    </source>
</evidence>
<sequence length="293" mass="31955">MGISTKTLFLGTATLALSANATAMSPSARSIFKRDPPTALPGCATDADKKWQPDASAYAYQQAVKSHTIARIAMDFDTDGCYNTPAIDADGNLATGLNCGGAKNGNCRDLSDLQNNNVYSRARCNNGWCGFIYGYYFEKDQTVDGSCGVGHKNDWEHIAIWVKDGDDMPSYVGASQHGNYEVKPASEVRFQDTHAKVVYHQEGGLTHDFRFANEDDDNIENHTGEWFFGDLISFLGFPSTELRDSMLEADWGSALPDLREDVFPDKLESSKGDNDIPTDTSVDGDNSPGEPSC</sequence>
<proteinExistence type="predicted"/>
<dbReference type="Proteomes" id="UP000286045">
    <property type="component" value="Unassembled WGS sequence"/>
</dbReference>
<feature type="signal peptide" evidence="2">
    <location>
        <begin position="1"/>
        <end position="23"/>
    </location>
</feature>
<comment type="caution">
    <text evidence="3">The sequence shown here is derived from an EMBL/GenBank/DDBJ whole genome shotgun (WGS) entry which is preliminary data.</text>
</comment>